<dbReference type="GO" id="GO:0043565">
    <property type="term" value="F:sequence-specific DNA binding"/>
    <property type="evidence" value="ECO:0007669"/>
    <property type="project" value="InterPro"/>
</dbReference>
<dbReference type="Gene3D" id="2.130.10.10">
    <property type="entry name" value="YVTN repeat-like/Quinoprotein amine dehydrogenase"/>
    <property type="match status" value="2"/>
</dbReference>
<evidence type="ECO:0000256" key="5">
    <source>
        <dbReference type="ARBA" id="ARBA00023125"/>
    </source>
</evidence>
<dbReference type="SMART" id="SM00342">
    <property type="entry name" value="HTH_ARAC"/>
    <property type="match status" value="1"/>
</dbReference>
<feature type="domain" description="HTH araC/xylS-type" evidence="9">
    <location>
        <begin position="1256"/>
        <end position="1354"/>
    </location>
</feature>
<dbReference type="PANTHER" id="PTHR43547:SF2">
    <property type="entry name" value="HYBRID SIGNAL TRANSDUCTION HISTIDINE KINASE C"/>
    <property type="match status" value="1"/>
</dbReference>
<name>A0A7K0ERG2_9BACT</name>
<evidence type="ECO:0000256" key="8">
    <source>
        <dbReference type="SAM" id="Phobius"/>
    </source>
</evidence>
<dbReference type="GO" id="GO:0000155">
    <property type="term" value="F:phosphorelay sensor kinase activity"/>
    <property type="evidence" value="ECO:0007669"/>
    <property type="project" value="InterPro"/>
</dbReference>
<evidence type="ECO:0000256" key="4">
    <source>
        <dbReference type="ARBA" id="ARBA00023015"/>
    </source>
</evidence>
<dbReference type="GO" id="GO:0003700">
    <property type="term" value="F:DNA-binding transcription factor activity"/>
    <property type="evidence" value="ECO:0007669"/>
    <property type="project" value="InterPro"/>
</dbReference>
<dbReference type="Gene3D" id="1.10.10.60">
    <property type="entry name" value="Homeodomain-like"/>
    <property type="match status" value="1"/>
</dbReference>
<dbReference type="SUPFAM" id="SSF52172">
    <property type="entry name" value="CheY-like"/>
    <property type="match status" value="1"/>
</dbReference>
<dbReference type="SUPFAM" id="SSF63829">
    <property type="entry name" value="Calcium-dependent phosphotriesterase"/>
    <property type="match status" value="3"/>
</dbReference>
<keyword evidence="5" id="KW-0238">DNA-binding</keyword>
<dbReference type="SMART" id="SM00448">
    <property type="entry name" value="REC"/>
    <property type="match status" value="1"/>
</dbReference>
<dbReference type="InterPro" id="IPR036097">
    <property type="entry name" value="HisK_dim/P_sf"/>
</dbReference>
<evidence type="ECO:0000256" key="7">
    <source>
        <dbReference type="PROSITE-ProRule" id="PRU00169"/>
    </source>
</evidence>
<dbReference type="InterPro" id="IPR011110">
    <property type="entry name" value="Reg_prop"/>
</dbReference>
<evidence type="ECO:0000259" key="9">
    <source>
        <dbReference type="PROSITE" id="PS01124"/>
    </source>
</evidence>
<evidence type="ECO:0000256" key="3">
    <source>
        <dbReference type="ARBA" id="ARBA00022553"/>
    </source>
</evidence>
<dbReference type="Gene3D" id="2.60.40.10">
    <property type="entry name" value="Immunoglobulins"/>
    <property type="match status" value="1"/>
</dbReference>
<dbReference type="PROSITE" id="PS50109">
    <property type="entry name" value="HIS_KIN"/>
    <property type="match status" value="1"/>
</dbReference>
<gene>
    <name evidence="12" type="ORF">GJJ30_22110</name>
</gene>
<dbReference type="Pfam" id="PF02518">
    <property type="entry name" value="HATPase_c"/>
    <property type="match status" value="1"/>
</dbReference>
<organism evidence="12 13">
    <name type="scientific">Larkinella terrae</name>
    <dbReference type="NCBI Taxonomy" id="2025311"/>
    <lineage>
        <taxon>Bacteria</taxon>
        <taxon>Pseudomonadati</taxon>
        <taxon>Bacteroidota</taxon>
        <taxon>Cytophagia</taxon>
        <taxon>Cytophagales</taxon>
        <taxon>Spirosomataceae</taxon>
        <taxon>Larkinella</taxon>
    </lineage>
</organism>
<feature type="domain" description="Histidine kinase" evidence="10">
    <location>
        <begin position="857"/>
        <end position="1077"/>
    </location>
</feature>
<protein>
    <recommendedName>
        <fullName evidence="2">histidine kinase</fullName>
        <ecNumber evidence="2">2.7.13.3</ecNumber>
    </recommendedName>
</protein>
<keyword evidence="13" id="KW-1185">Reference proteome</keyword>
<comment type="caution">
    <text evidence="12">The sequence shown here is derived from an EMBL/GenBank/DDBJ whole genome shotgun (WGS) entry which is preliminary data.</text>
</comment>
<dbReference type="RefSeq" id="WP_154177381.1">
    <property type="nucleotide sequence ID" value="NZ_WJXZ01000014.1"/>
</dbReference>
<keyword evidence="8" id="KW-0472">Membrane</keyword>
<dbReference type="InterPro" id="IPR001789">
    <property type="entry name" value="Sig_transdc_resp-reg_receiver"/>
</dbReference>
<dbReference type="SUPFAM" id="SSF55874">
    <property type="entry name" value="ATPase domain of HSP90 chaperone/DNA topoisomerase II/histidine kinase"/>
    <property type="match status" value="1"/>
</dbReference>
<evidence type="ECO:0000259" key="11">
    <source>
        <dbReference type="PROSITE" id="PS50110"/>
    </source>
</evidence>
<comment type="catalytic activity">
    <reaction evidence="1">
        <text>ATP + protein L-histidine = ADP + protein N-phospho-L-histidine.</text>
        <dbReference type="EC" id="2.7.13.3"/>
    </reaction>
</comment>
<keyword evidence="8" id="KW-1133">Transmembrane helix</keyword>
<feature type="modified residue" description="4-aspartylphosphate" evidence="7">
    <location>
        <position position="1155"/>
    </location>
</feature>
<dbReference type="SMART" id="SM00387">
    <property type="entry name" value="HATPase_c"/>
    <property type="match status" value="1"/>
</dbReference>
<reference evidence="12 13" key="1">
    <citation type="journal article" date="2018" name="Antonie Van Leeuwenhoek">
        <title>Larkinella terrae sp. nov., isolated from soil on Jeju Island, South Korea.</title>
        <authorList>
            <person name="Ten L.N."/>
            <person name="Jeon J."/>
            <person name="Park S.J."/>
            <person name="Park S."/>
            <person name="Lee S.Y."/>
            <person name="Kim M.K."/>
            <person name="Jung H.Y."/>
        </authorList>
    </citation>
    <scope>NUCLEOTIDE SEQUENCE [LARGE SCALE GENOMIC DNA]</scope>
    <source>
        <strain evidence="12 13">KCTC 52001</strain>
    </source>
</reference>
<dbReference type="InterPro" id="IPR018062">
    <property type="entry name" value="HTH_AraC-typ_CS"/>
</dbReference>
<evidence type="ECO:0000313" key="12">
    <source>
        <dbReference type="EMBL" id="MRS64008.1"/>
    </source>
</evidence>
<dbReference type="Gene3D" id="3.30.565.10">
    <property type="entry name" value="Histidine kinase-like ATPase, C-terminal domain"/>
    <property type="match status" value="1"/>
</dbReference>
<dbReference type="EMBL" id="WJXZ01000014">
    <property type="protein sequence ID" value="MRS64008.1"/>
    <property type="molecule type" value="Genomic_DNA"/>
</dbReference>
<dbReference type="InterPro" id="IPR004358">
    <property type="entry name" value="Sig_transdc_His_kin-like_C"/>
</dbReference>
<dbReference type="CDD" id="cd17574">
    <property type="entry name" value="REC_OmpR"/>
    <property type="match status" value="1"/>
</dbReference>
<keyword evidence="3 7" id="KW-0597">Phosphoprotein</keyword>
<dbReference type="CDD" id="cd00082">
    <property type="entry name" value="HisKA"/>
    <property type="match status" value="1"/>
</dbReference>
<evidence type="ECO:0000256" key="6">
    <source>
        <dbReference type="ARBA" id="ARBA00023163"/>
    </source>
</evidence>
<evidence type="ECO:0000313" key="13">
    <source>
        <dbReference type="Proteomes" id="UP000441754"/>
    </source>
</evidence>
<dbReference type="PROSITE" id="PS00041">
    <property type="entry name" value="HTH_ARAC_FAMILY_1"/>
    <property type="match status" value="1"/>
</dbReference>
<feature type="domain" description="Response regulatory" evidence="11">
    <location>
        <begin position="1107"/>
        <end position="1222"/>
    </location>
</feature>
<dbReference type="InterPro" id="IPR009057">
    <property type="entry name" value="Homeodomain-like_sf"/>
</dbReference>
<dbReference type="FunFam" id="1.10.287.130:FF:000045">
    <property type="entry name" value="Two-component system sensor histidine kinase/response regulator"/>
    <property type="match status" value="1"/>
</dbReference>
<dbReference type="SUPFAM" id="SSF46689">
    <property type="entry name" value="Homeodomain-like"/>
    <property type="match status" value="1"/>
</dbReference>
<sequence length="1355" mass="153576">MSPSGWLGGFSLIVSILVFWHGAGQFANAQEINLPQPELITDRQGLPQAFVPDIVQDRQGFIWAATRDGLCRYDGIRFKVFQPTAEGQPSLSFAGVSRLLLDYRGHIWITSELGDLDRFDPVAERFVNVSRLSVYQAAMGTQKPAFFCIDRQEQLWLVTSLTNQLIRLDLKKRKITRFSPTTQSTGTIFDIIEAADGQIWLATSQGLAYFDQRTNQFRPYKPLRAGLLYPGEDHFSQPIFRLYAVPSGHLLLAGKQQLSRFLPRTGAVQLYPLPDGKPDWSQANFTQDGAGRIYFVFGNALARLTTAKGVEIIARQQPADYNNWGTRLWIDRSNVLWEGTRGRGIRKYDLVAMPFRARAYQRSFHDDILGEQGLDIPEAKRLLTQRKSSYDFRYTIDHKGHFWYNVGSSRIRQVDLKTKQVEQRPLPAWFANREFDDKPCPLATDPQGQVWALHDSTAWSFDERTQRWQSWPYRIPSSLIGIVLLFTIDEGALWLATDQKGLWRMDRKTGRLRQYANRPNDPYSLSNNALFCLSGDPTDPNRLWLGTFGGGLCAFDKRTGRFRRFTERDGLPNNVIYSVIPDRQGSLWMGTNKGICQMDRRTFKTRTFTRNDGLLADEFNRFHWLYLPGMGSRNAGTARLRPSVHGDRIIMGGLEGITSFNPGSLIQDSYEPTVELTTLLVNNQSIDSLRSKWPEVTGKNGPVSALQNLSLTHDQNYLTAEFAVMQYNRPTKNRYRYRLVGLDDQWIPTDRSVAIYTALAPGQYVLWLNASNTSGLWSRHVRKLNLVIHPPFWATWWAYLVYAAGAVGLALVGMRLYANRVRLRQSLALQQREIALGQQEARQLRDMNQMKSNFFANITHEFRTPLTLILGPTEQMASENPEPKNYRRLMTIEQNAHQLLRLINQLLDLSKLEASVMPVNESPGALTESIAYWLQPLAEQASSQGLTLSFTSEVKGAYWFDAEKLERIVYNLTANALKFTKIGNIQMSLMPAPEGIRLIVTDTGQGISAEHLPHIFDRFYQANPLSNETEQPGNLRSGTGIGLALVKELVSLQGGRISVDSVIDQGTTIIVDLPFRAATDTTSSEETGHDSNFNQEQWTHRKENVPRILIVEDNDELAHLLIDSLPPVYHIGRAVDGQDGLEKALEYQPDLIISDVLMPRMDGFTLCGHLKSDLVTSHIPVILLTAKTAAEDRLEGLSQGADDYLTKPFQVRELQLRVRNQLASKQRQREWVRASLTSSDPEASQLAATPLDPFLTQLYALIETHLDDPLFGVDSLVMSLGLSRTSLYRKIKSLTDLSINELIRNYRLKRAAQLLREGHAITETAYLVGFDSPAYFSKCFRDFYQLTPREFAAQG</sequence>
<accession>A0A7K0ERG2</accession>
<dbReference type="InterPro" id="IPR005467">
    <property type="entry name" value="His_kinase_dom"/>
</dbReference>
<dbReference type="InterPro" id="IPR003661">
    <property type="entry name" value="HisK_dim/P_dom"/>
</dbReference>
<evidence type="ECO:0000259" key="10">
    <source>
        <dbReference type="PROSITE" id="PS50109"/>
    </source>
</evidence>
<proteinExistence type="predicted"/>
<dbReference type="InterPro" id="IPR011006">
    <property type="entry name" value="CheY-like_superfamily"/>
</dbReference>
<dbReference type="SUPFAM" id="SSF47384">
    <property type="entry name" value="Homodimeric domain of signal transducing histidine kinase"/>
    <property type="match status" value="1"/>
</dbReference>
<dbReference type="InterPro" id="IPR013783">
    <property type="entry name" value="Ig-like_fold"/>
</dbReference>
<dbReference type="InterPro" id="IPR018060">
    <property type="entry name" value="HTH_AraC"/>
</dbReference>
<dbReference type="PROSITE" id="PS50110">
    <property type="entry name" value="RESPONSE_REGULATORY"/>
    <property type="match status" value="1"/>
</dbReference>
<dbReference type="SMART" id="SM00388">
    <property type="entry name" value="HisKA"/>
    <property type="match status" value="1"/>
</dbReference>
<evidence type="ECO:0000256" key="2">
    <source>
        <dbReference type="ARBA" id="ARBA00012438"/>
    </source>
</evidence>
<dbReference type="OrthoDB" id="9797097at2"/>
<dbReference type="InterPro" id="IPR015943">
    <property type="entry name" value="WD40/YVTN_repeat-like_dom_sf"/>
</dbReference>
<keyword evidence="6" id="KW-0804">Transcription</keyword>
<keyword evidence="8" id="KW-0812">Transmembrane</keyword>
<keyword evidence="4" id="KW-0805">Transcription regulation</keyword>
<dbReference type="InterPro" id="IPR003594">
    <property type="entry name" value="HATPase_dom"/>
</dbReference>
<dbReference type="Pfam" id="PF12833">
    <property type="entry name" value="HTH_18"/>
    <property type="match status" value="1"/>
</dbReference>
<feature type="transmembrane region" description="Helical" evidence="8">
    <location>
        <begin position="796"/>
        <end position="818"/>
    </location>
</feature>
<evidence type="ECO:0000256" key="1">
    <source>
        <dbReference type="ARBA" id="ARBA00000085"/>
    </source>
</evidence>
<dbReference type="Gene3D" id="3.40.50.2300">
    <property type="match status" value="1"/>
</dbReference>
<dbReference type="Proteomes" id="UP000441754">
    <property type="component" value="Unassembled WGS sequence"/>
</dbReference>
<dbReference type="InterPro" id="IPR011123">
    <property type="entry name" value="Y_Y_Y"/>
</dbReference>
<dbReference type="EC" id="2.7.13.3" evidence="2"/>
<dbReference type="PANTHER" id="PTHR43547">
    <property type="entry name" value="TWO-COMPONENT HISTIDINE KINASE"/>
    <property type="match status" value="1"/>
</dbReference>
<dbReference type="CDD" id="cd00075">
    <property type="entry name" value="HATPase"/>
    <property type="match status" value="1"/>
</dbReference>
<dbReference type="Pfam" id="PF00512">
    <property type="entry name" value="HisKA"/>
    <property type="match status" value="1"/>
</dbReference>
<dbReference type="Pfam" id="PF07494">
    <property type="entry name" value="Reg_prop"/>
    <property type="match status" value="1"/>
</dbReference>
<dbReference type="Pfam" id="PF00072">
    <property type="entry name" value="Response_reg"/>
    <property type="match status" value="1"/>
</dbReference>
<dbReference type="Pfam" id="PF07495">
    <property type="entry name" value="Y_Y_Y"/>
    <property type="match status" value="1"/>
</dbReference>
<dbReference type="PRINTS" id="PR00344">
    <property type="entry name" value="BCTRLSENSOR"/>
</dbReference>
<dbReference type="PROSITE" id="PS01124">
    <property type="entry name" value="HTH_ARAC_FAMILY_2"/>
    <property type="match status" value="1"/>
</dbReference>
<dbReference type="InterPro" id="IPR036890">
    <property type="entry name" value="HATPase_C_sf"/>
</dbReference>
<dbReference type="Gene3D" id="1.10.287.130">
    <property type="match status" value="1"/>
</dbReference>